<keyword evidence="1 6" id="KW-0732">Signal</keyword>
<dbReference type="RefSeq" id="WP_132648506.1">
    <property type="nucleotide sequence ID" value="NZ_CP181386.1"/>
</dbReference>
<dbReference type="PANTHER" id="PTHR38098:SF1">
    <property type="entry name" value="LPS-ASSEMBLY LIPOPROTEIN LPTE"/>
    <property type="match status" value="1"/>
</dbReference>
<keyword evidence="2 6" id="KW-0472">Membrane</keyword>
<dbReference type="Proteomes" id="UP000295106">
    <property type="component" value="Unassembled WGS sequence"/>
</dbReference>
<keyword evidence="4 6" id="KW-0998">Cell outer membrane</keyword>
<dbReference type="PANTHER" id="PTHR38098">
    <property type="entry name" value="LPS-ASSEMBLY LIPOPROTEIN LPTE"/>
    <property type="match status" value="1"/>
</dbReference>
<keyword evidence="3 6" id="KW-0564">Palmitate</keyword>
<gene>
    <name evidence="6" type="primary">lptE</name>
    <name evidence="7" type="ORF">EV684_11185</name>
</gene>
<proteinExistence type="inferred from homology"/>
<dbReference type="OrthoDB" id="5298094at2"/>
<dbReference type="GO" id="GO:0009279">
    <property type="term" value="C:cell outer membrane"/>
    <property type="evidence" value="ECO:0007669"/>
    <property type="project" value="UniProtKB-SubCell"/>
</dbReference>
<evidence type="ECO:0000256" key="4">
    <source>
        <dbReference type="ARBA" id="ARBA00023237"/>
    </source>
</evidence>
<dbReference type="GO" id="GO:0043165">
    <property type="term" value="P:Gram-negative-bacterium-type cell outer membrane assembly"/>
    <property type="evidence" value="ECO:0007669"/>
    <property type="project" value="UniProtKB-UniRule"/>
</dbReference>
<comment type="caution">
    <text evidence="7">The sequence shown here is derived from an EMBL/GenBank/DDBJ whole genome shotgun (WGS) entry which is preliminary data.</text>
</comment>
<keyword evidence="5 6" id="KW-0449">Lipoprotein</keyword>
<dbReference type="InterPro" id="IPR007485">
    <property type="entry name" value="LPS_assembly_LptE"/>
</dbReference>
<dbReference type="PROSITE" id="PS51257">
    <property type="entry name" value="PROKAR_LIPOPROTEIN"/>
    <property type="match status" value="1"/>
</dbReference>
<name>A0A4R2M4C5_RUBGE</name>
<dbReference type="GO" id="GO:1990351">
    <property type="term" value="C:transporter complex"/>
    <property type="evidence" value="ECO:0007669"/>
    <property type="project" value="TreeGrafter"/>
</dbReference>
<accession>A0A4R2M4C5</accession>
<dbReference type="GO" id="GO:0001530">
    <property type="term" value="F:lipopolysaccharide binding"/>
    <property type="evidence" value="ECO:0007669"/>
    <property type="project" value="TreeGrafter"/>
</dbReference>
<evidence type="ECO:0000313" key="7">
    <source>
        <dbReference type="EMBL" id="TCP00881.1"/>
    </source>
</evidence>
<organism evidence="7 8">
    <name type="scientific">Rubrivivax gelatinosus</name>
    <name type="common">Rhodocyclus gelatinosus</name>
    <name type="synonym">Rhodopseudomonas gelatinosa</name>
    <dbReference type="NCBI Taxonomy" id="28068"/>
    <lineage>
        <taxon>Bacteria</taxon>
        <taxon>Pseudomonadati</taxon>
        <taxon>Pseudomonadota</taxon>
        <taxon>Betaproteobacteria</taxon>
        <taxon>Burkholderiales</taxon>
        <taxon>Sphaerotilaceae</taxon>
        <taxon>Rubrivivax</taxon>
    </lineage>
</organism>
<sequence length="166" mass="18336">MSSSDRRRALGAIAALGAFALGGCGFQLRRPQKPSFERIALVGFKPKSTVGAALRRALAPDVRIVDVPAAAQVILEITEDKREKSVVASTSAAQVREFEIRVRLHFSARTPDGRELIAPTELLREEDLSYSESAALAKQFEEADLYRDMENDIVIQVMRRLAAIRL</sequence>
<protein>
    <recommendedName>
        <fullName evidence="6">LPS-assembly lipoprotein LptE</fullName>
    </recommendedName>
</protein>
<evidence type="ECO:0000256" key="2">
    <source>
        <dbReference type="ARBA" id="ARBA00023136"/>
    </source>
</evidence>
<dbReference type="GeneID" id="99683079"/>
<dbReference type="EMBL" id="SLXD01000011">
    <property type="protein sequence ID" value="TCP00881.1"/>
    <property type="molecule type" value="Genomic_DNA"/>
</dbReference>
<reference evidence="7 8" key="1">
    <citation type="submission" date="2019-03" db="EMBL/GenBank/DDBJ databases">
        <title>Genomic Encyclopedia of Type Strains, Phase IV (KMG-IV): sequencing the most valuable type-strain genomes for metagenomic binning, comparative biology and taxonomic classification.</title>
        <authorList>
            <person name="Goeker M."/>
        </authorList>
    </citation>
    <scope>NUCLEOTIDE SEQUENCE [LARGE SCALE GENOMIC DNA]</scope>
    <source>
        <strain evidence="7 8">DSM 1709</strain>
    </source>
</reference>
<evidence type="ECO:0000313" key="8">
    <source>
        <dbReference type="Proteomes" id="UP000295106"/>
    </source>
</evidence>
<comment type="subunit">
    <text evidence="6">Component of the lipopolysaccharide transport and assembly complex. Interacts with LptD.</text>
</comment>
<evidence type="ECO:0000256" key="6">
    <source>
        <dbReference type="HAMAP-Rule" id="MF_01186"/>
    </source>
</evidence>
<dbReference type="HAMAP" id="MF_01186">
    <property type="entry name" value="LPS_assembly_LptE"/>
    <property type="match status" value="1"/>
</dbReference>
<comment type="function">
    <text evidence="6">Together with LptD, is involved in the assembly of lipopolysaccharide (LPS) at the surface of the outer membrane. Required for the proper assembly of LptD. Binds LPS and may serve as the LPS recognition site at the outer membrane.</text>
</comment>
<evidence type="ECO:0000256" key="3">
    <source>
        <dbReference type="ARBA" id="ARBA00023139"/>
    </source>
</evidence>
<comment type="subcellular location">
    <subcellularLocation>
        <location evidence="6">Cell outer membrane</location>
        <topology evidence="6">Lipid-anchor</topology>
    </subcellularLocation>
</comment>
<dbReference type="Pfam" id="PF04390">
    <property type="entry name" value="LptE"/>
    <property type="match status" value="1"/>
</dbReference>
<dbReference type="AlphaFoldDB" id="A0A4R2M4C5"/>
<evidence type="ECO:0000256" key="5">
    <source>
        <dbReference type="ARBA" id="ARBA00023288"/>
    </source>
</evidence>
<evidence type="ECO:0000256" key="1">
    <source>
        <dbReference type="ARBA" id="ARBA00022729"/>
    </source>
</evidence>
<dbReference type="GO" id="GO:0015920">
    <property type="term" value="P:lipopolysaccharide transport"/>
    <property type="evidence" value="ECO:0007669"/>
    <property type="project" value="TreeGrafter"/>
</dbReference>
<comment type="similarity">
    <text evidence="6">Belongs to the LptE lipoprotein family.</text>
</comment>
<dbReference type="Gene3D" id="3.30.160.150">
    <property type="entry name" value="Lipoprotein like domain"/>
    <property type="match status" value="1"/>
</dbReference>